<gene>
    <name evidence="1" type="ORF">SI8410_15019744</name>
</gene>
<name>A0A7I8LHA4_SPIIN</name>
<organism evidence="1 2">
    <name type="scientific">Spirodela intermedia</name>
    <name type="common">Intermediate duckweed</name>
    <dbReference type="NCBI Taxonomy" id="51605"/>
    <lineage>
        <taxon>Eukaryota</taxon>
        <taxon>Viridiplantae</taxon>
        <taxon>Streptophyta</taxon>
        <taxon>Embryophyta</taxon>
        <taxon>Tracheophyta</taxon>
        <taxon>Spermatophyta</taxon>
        <taxon>Magnoliopsida</taxon>
        <taxon>Liliopsida</taxon>
        <taxon>Araceae</taxon>
        <taxon>Lemnoideae</taxon>
        <taxon>Spirodela</taxon>
    </lineage>
</organism>
<keyword evidence="2" id="KW-1185">Reference proteome</keyword>
<dbReference type="AlphaFoldDB" id="A0A7I8LHA4"/>
<reference evidence="1" key="1">
    <citation type="submission" date="2020-02" db="EMBL/GenBank/DDBJ databases">
        <authorList>
            <person name="Scholz U."/>
            <person name="Mascher M."/>
            <person name="Fiebig A."/>
        </authorList>
    </citation>
    <scope>NUCLEOTIDE SEQUENCE</scope>
</reference>
<accession>A0A7I8LHA4</accession>
<dbReference type="Proteomes" id="UP000663760">
    <property type="component" value="Chromosome 15"/>
</dbReference>
<proteinExistence type="predicted"/>
<protein>
    <submittedName>
        <fullName evidence="1">Uncharacterized protein</fullName>
    </submittedName>
</protein>
<evidence type="ECO:0000313" key="1">
    <source>
        <dbReference type="EMBL" id="CAA7409066.1"/>
    </source>
</evidence>
<dbReference type="EMBL" id="LR746278">
    <property type="protein sequence ID" value="CAA7409066.1"/>
    <property type="molecule type" value="Genomic_DNA"/>
</dbReference>
<evidence type="ECO:0000313" key="2">
    <source>
        <dbReference type="Proteomes" id="UP000663760"/>
    </source>
</evidence>
<sequence length="135" mass="15135">MLHCGDATEGKRSFVASGAVKGPGDVGYPMWAMCMQLHLEAHNLGDAIEPETIARKKDRQALSKQWDLLRSTKRSSNLVSKNRRNKSFFLTGLRKQRVEIFMAEDMAKVRGVAEVEDEAMREAQMKIGSLVTNPQ</sequence>